<sequence>MRLYVGSMSSRLSRPRRTKVYDCNYDLGERYYKPMVDGLDRKYSAGPRLTTPPGDLFPQVEIPRSSVRRSVLSDEDTTPKRRPVSDLLGEYDTIYDSRGSVLSSKPFSTRQIEDDADEEFAASLKRIQEDLDSTRRDANSYSTKMLDSVGLHKSDIDRASRSLADDTVFRTRTIKVTSTEEGGGNDLTKWSALRAVEGPDTELEGAAVARARKSRARLADLETEMDALTERGAAREQFVKAVGVSADLEQARLVMCQEKHKIKVNATELRYLRNVCGKARMDRVSKEWVPRPEPLLLYSSSSSFVITRLSLTLFQTHCFTVKFWRRRGSNLGLLDL</sequence>
<gene>
    <name evidence="1" type="ORF">TGEB3V08_LOCUS5535</name>
</gene>
<organism evidence="1">
    <name type="scientific">Timema genevievae</name>
    <name type="common">Walking stick</name>
    <dbReference type="NCBI Taxonomy" id="629358"/>
    <lineage>
        <taxon>Eukaryota</taxon>
        <taxon>Metazoa</taxon>
        <taxon>Ecdysozoa</taxon>
        <taxon>Arthropoda</taxon>
        <taxon>Hexapoda</taxon>
        <taxon>Insecta</taxon>
        <taxon>Pterygota</taxon>
        <taxon>Neoptera</taxon>
        <taxon>Polyneoptera</taxon>
        <taxon>Phasmatodea</taxon>
        <taxon>Timematodea</taxon>
        <taxon>Timematoidea</taxon>
        <taxon>Timematidae</taxon>
        <taxon>Timema</taxon>
    </lineage>
</organism>
<accession>A0A7R9JYB4</accession>
<evidence type="ECO:0000313" key="1">
    <source>
        <dbReference type="EMBL" id="CAD7593958.1"/>
    </source>
</evidence>
<proteinExistence type="predicted"/>
<protein>
    <submittedName>
        <fullName evidence="1">Uncharacterized protein</fullName>
    </submittedName>
</protein>
<name>A0A7R9JYB4_TIMGE</name>
<reference evidence="1" key="1">
    <citation type="submission" date="2020-11" db="EMBL/GenBank/DDBJ databases">
        <authorList>
            <person name="Tran Van P."/>
        </authorList>
    </citation>
    <scope>NUCLEOTIDE SEQUENCE</scope>
</reference>
<dbReference type="AlphaFoldDB" id="A0A7R9JYB4"/>
<dbReference type="EMBL" id="OE841072">
    <property type="protein sequence ID" value="CAD7593958.1"/>
    <property type="molecule type" value="Genomic_DNA"/>
</dbReference>